<dbReference type="InterPro" id="IPR003018">
    <property type="entry name" value="GAF"/>
</dbReference>
<evidence type="ECO:0000313" key="3">
    <source>
        <dbReference type="Proteomes" id="UP001196068"/>
    </source>
</evidence>
<evidence type="ECO:0000259" key="1">
    <source>
        <dbReference type="PROSITE" id="PS50883"/>
    </source>
</evidence>
<dbReference type="InterPro" id="IPR001633">
    <property type="entry name" value="EAL_dom"/>
</dbReference>
<feature type="domain" description="EAL" evidence="1">
    <location>
        <begin position="130"/>
        <end position="374"/>
    </location>
</feature>
<dbReference type="InterPro" id="IPR035919">
    <property type="entry name" value="EAL_sf"/>
</dbReference>
<dbReference type="InterPro" id="IPR029016">
    <property type="entry name" value="GAF-like_dom_sf"/>
</dbReference>
<reference evidence="2" key="1">
    <citation type="submission" date="2020-01" db="EMBL/GenBank/DDBJ databases">
        <authorList>
            <person name="Rat A."/>
        </authorList>
    </citation>
    <scope>NUCLEOTIDE SEQUENCE</scope>
    <source>
        <strain evidence="2">LMG 28251</strain>
    </source>
</reference>
<dbReference type="SMART" id="SM00052">
    <property type="entry name" value="EAL"/>
    <property type="match status" value="1"/>
</dbReference>
<name>A0AAF1K0T1_9PROT</name>
<accession>A0AAF1K0T1</accession>
<dbReference type="Proteomes" id="UP001196068">
    <property type="component" value="Unassembled WGS sequence"/>
</dbReference>
<proteinExistence type="predicted"/>
<gene>
    <name evidence="2" type="ORF">GXW79_03880</name>
</gene>
<dbReference type="InterPro" id="IPR050706">
    <property type="entry name" value="Cyclic-di-GMP_PDE-like"/>
</dbReference>
<comment type="caution">
    <text evidence="2">The sequence shown here is derived from an EMBL/GenBank/DDBJ whole genome shotgun (WGS) entry which is preliminary data.</text>
</comment>
<reference evidence="2" key="2">
    <citation type="journal article" date="2021" name="Syst. Appl. Microbiol.">
        <title>Roseomonas hellenica sp. nov., isolated from roots of wild-growing Alkanna tinctoria.</title>
        <authorList>
            <person name="Rat A."/>
            <person name="Naranjo H.D."/>
            <person name="Lebbe L."/>
            <person name="Cnockaert M."/>
            <person name="Krigas N."/>
            <person name="Grigoriadou K."/>
            <person name="Maloupa E."/>
            <person name="Willems A."/>
        </authorList>
    </citation>
    <scope>NUCLEOTIDE SEQUENCE</scope>
    <source>
        <strain evidence="2">LMG 28251</strain>
    </source>
</reference>
<keyword evidence="3" id="KW-1185">Reference proteome</keyword>
<dbReference type="PANTHER" id="PTHR33121">
    <property type="entry name" value="CYCLIC DI-GMP PHOSPHODIESTERASE PDEF"/>
    <property type="match status" value="1"/>
</dbReference>
<dbReference type="Gene3D" id="3.30.450.40">
    <property type="match status" value="1"/>
</dbReference>
<sequence length="380" mass="41629">MAVAYVSEFQGDETVFRDVDAPGLEAVIKPGDRRSLDDVYCRHILAGRLPELIPDTGANAFAQKLPITHDSQIGAHMSVPVRLEDGSVYGMFCCLNFSPDPSLNDRDLQMMRVFADLTARQLGEEAAGKRVATDKRDRVAAVLRDQAFRMVFQPIWDFAEDRPLGFEALCRFSAEPYRTPDIWFAEADEVGLGREMELAAIEVALAAGAVLPRGCYISVNASPALILSGRLAAALRRHPGRRVVVEVTEHAPVADYAKLLWECARLRETGARIAVDDAGAGYAGLQHILQLRPDMIKLDIALVRAIDTDPARRALVSALMFFAEETGCLMVAEGIETQAELDILRKLGVHCGQGYLFSRPLPIEAAVAMVEGPKAMRRVG</sequence>
<dbReference type="Gene3D" id="3.20.20.450">
    <property type="entry name" value="EAL domain"/>
    <property type="match status" value="1"/>
</dbReference>
<dbReference type="SUPFAM" id="SSF55781">
    <property type="entry name" value="GAF domain-like"/>
    <property type="match status" value="1"/>
</dbReference>
<dbReference type="GO" id="GO:0071111">
    <property type="term" value="F:cyclic-guanylate-specific phosphodiesterase activity"/>
    <property type="evidence" value="ECO:0007669"/>
    <property type="project" value="InterPro"/>
</dbReference>
<evidence type="ECO:0000313" key="2">
    <source>
        <dbReference type="EMBL" id="MBR0654215.1"/>
    </source>
</evidence>
<dbReference type="Pfam" id="PF00563">
    <property type="entry name" value="EAL"/>
    <property type="match status" value="1"/>
</dbReference>
<dbReference type="SUPFAM" id="SSF141868">
    <property type="entry name" value="EAL domain-like"/>
    <property type="match status" value="1"/>
</dbReference>
<dbReference type="CDD" id="cd01948">
    <property type="entry name" value="EAL"/>
    <property type="match status" value="1"/>
</dbReference>
<dbReference type="EMBL" id="JAAEDH010000002">
    <property type="protein sequence ID" value="MBR0654215.1"/>
    <property type="molecule type" value="Genomic_DNA"/>
</dbReference>
<dbReference type="PANTHER" id="PTHR33121:SF70">
    <property type="entry name" value="SIGNALING PROTEIN YKOW"/>
    <property type="match status" value="1"/>
</dbReference>
<dbReference type="PROSITE" id="PS50883">
    <property type="entry name" value="EAL"/>
    <property type="match status" value="1"/>
</dbReference>
<organism evidence="2 3">
    <name type="scientific">Plastoroseomonas arctica</name>
    <dbReference type="NCBI Taxonomy" id="1509237"/>
    <lineage>
        <taxon>Bacteria</taxon>
        <taxon>Pseudomonadati</taxon>
        <taxon>Pseudomonadota</taxon>
        <taxon>Alphaproteobacteria</taxon>
        <taxon>Acetobacterales</taxon>
        <taxon>Acetobacteraceae</taxon>
        <taxon>Plastoroseomonas</taxon>
    </lineage>
</organism>
<dbReference type="Pfam" id="PF01590">
    <property type="entry name" value="GAF"/>
    <property type="match status" value="1"/>
</dbReference>
<dbReference type="AlphaFoldDB" id="A0AAF1K0T1"/>
<protein>
    <submittedName>
        <fullName evidence="2">EAL domain-containing protein</fullName>
    </submittedName>
</protein>